<accession>A0A6M3M3Y5</accession>
<proteinExistence type="predicted"/>
<evidence type="ECO:0000256" key="5">
    <source>
        <dbReference type="ARBA" id="ARBA00023049"/>
    </source>
</evidence>
<protein>
    <submittedName>
        <fullName evidence="8">Putative DNA repair protein</fullName>
    </submittedName>
</protein>
<dbReference type="CDD" id="cd08071">
    <property type="entry name" value="MPN_DUF2466"/>
    <property type="match status" value="1"/>
</dbReference>
<evidence type="ECO:0000259" key="7">
    <source>
        <dbReference type="PROSITE" id="PS50249"/>
    </source>
</evidence>
<evidence type="ECO:0000313" key="8">
    <source>
        <dbReference type="EMBL" id="QJB01804.1"/>
    </source>
</evidence>
<feature type="domain" description="MPN" evidence="7">
    <location>
        <begin position="73"/>
        <end position="195"/>
    </location>
</feature>
<keyword evidence="4" id="KW-0862">Zinc</keyword>
<dbReference type="GO" id="GO:0008237">
    <property type="term" value="F:metallopeptidase activity"/>
    <property type="evidence" value="ECO:0007669"/>
    <property type="project" value="UniProtKB-KW"/>
</dbReference>
<reference evidence="8" key="1">
    <citation type="submission" date="2020-03" db="EMBL/GenBank/DDBJ databases">
        <title>The deep terrestrial virosphere.</title>
        <authorList>
            <person name="Holmfeldt K."/>
            <person name="Nilsson E."/>
            <person name="Simone D."/>
            <person name="Lopez-Fernandez M."/>
            <person name="Wu X."/>
            <person name="de Brujin I."/>
            <person name="Lundin D."/>
            <person name="Andersson A."/>
            <person name="Bertilsson S."/>
            <person name="Dopson M."/>
        </authorList>
    </citation>
    <scope>NUCLEOTIDE SEQUENCE</scope>
    <source>
        <strain evidence="8">MM171B01954</strain>
    </source>
</reference>
<dbReference type="InterPro" id="IPR037518">
    <property type="entry name" value="MPN"/>
</dbReference>
<dbReference type="Pfam" id="PF04002">
    <property type="entry name" value="RadC"/>
    <property type="match status" value="1"/>
</dbReference>
<evidence type="ECO:0000256" key="6">
    <source>
        <dbReference type="SAM" id="MobiDB-lite"/>
    </source>
</evidence>
<name>A0A6M3M3Y5_9ZZZZ</name>
<dbReference type="GO" id="GO:0046872">
    <property type="term" value="F:metal ion binding"/>
    <property type="evidence" value="ECO:0007669"/>
    <property type="project" value="UniProtKB-KW"/>
</dbReference>
<dbReference type="PANTHER" id="PTHR30471:SF3">
    <property type="entry name" value="UPF0758 PROTEIN YEES-RELATED"/>
    <property type="match status" value="1"/>
</dbReference>
<dbReference type="AlphaFoldDB" id="A0A6M3M3Y5"/>
<dbReference type="EMBL" id="MT143735">
    <property type="protein sequence ID" value="QJB01804.1"/>
    <property type="molecule type" value="Genomic_DNA"/>
</dbReference>
<gene>
    <name evidence="8" type="ORF">MM171B01954_0001</name>
</gene>
<keyword evidence="3" id="KW-0378">Hydrolase</keyword>
<keyword evidence="5" id="KW-0482">Metalloprotease</keyword>
<evidence type="ECO:0000256" key="2">
    <source>
        <dbReference type="ARBA" id="ARBA00022723"/>
    </source>
</evidence>
<evidence type="ECO:0000256" key="3">
    <source>
        <dbReference type="ARBA" id="ARBA00022801"/>
    </source>
</evidence>
<keyword evidence="1" id="KW-0645">Protease</keyword>
<dbReference type="PANTHER" id="PTHR30471">
    <property type="entry name" value="DNA REPAIR PROTEIN RADC"/>
    <property type="match status" value="1"/>
</dbReference>
<dbReference type="PROSITE" id="PS01302">
    <property type="entry name" value="UPF0758"/>
    <property type="match status" value="1"/>
</dbReference>
<dbReference type="GO" id="GO:0006508">
    <property type="term" value="P:proteolysis"/>
    <property type="evidence" value="ECO:0007669"/>
    <property type="project" value="UniProtKB-KW"/>
</dbReference>
<evidence type="ECO:0000256" key="1">
    <source>
        <dbReference type="ARBA" id="ARBA00022670"/>
    </source>
</evidence>
<organism evidence="8">
    <name type="scientific">viral metagenome</name>
    <dbReference type="NCBI Taxonomy" id="1070528"/>
    <lineage>
        <taxon>unclassified sequences</taxon>
        <taxon>metagenomes</taxon>
        <taxon>organismal metagenomes</taxon>
    </lineage>
</organism>
<sequence>MPDEKPKKDKKDEEPEKKKEMVYPEGGIDGMIIRDGAPADVTYPLPEPSGIIITDQIDTARVELKKFRDPPEVVIKNVHDVAFLARGMEDYDRERLKVLHLDTKNRVLAVENISTGSVDAALVHPREAVKGAVLSNATSVVIVHNHPSGSTDPSGEDILVAQALVNAFSLMKINVLDFVIVGKDALYSFKDVGEMPSPQAPVLDLVQLFQGNVAETEACQLAYRAAMEVLEEQCGK</sequence>
<dbReference type="PROSITE" id="PS50249">
    <property type="entry name" value="MPN"/>
    <property type="match status" value="1"/>
</dbReference>
<dbReference type="Gene3D" id="3.40.140.10">
    <property type="entry name" value="Cytidine Deaminase, domain 2"/>
    <property type="match status" value="1"/>
</dbReference>
<feature type="region of interest" description="Disordered" evidence="6">
    <location>
        <begin position="1"/>
        <end position="20"/>
    </location>
</feature>
<dbReference type="InterPro" id="IPR001405">
    <property type="entry name" value="UPF0758"/>
</dbReference>
<evidence type="ECO:0000256" key="4">
    <source>
        <dbReference type="ARBA" id="ARBA00022833"/>
    </source>
</evidence>
<keyword evidence="2" id="KW-0479">Metal-binding</keyword>
<dbReference type="InterPro" id="IPR020891">
    <property type="entry name" value="UPF0758_CS"/>
</dbReference>
<dbReference type="InterPro" id="IPR025657">
    <property type="entry name" value="RadC_JAB"/>
</dbReference>